<evidence type="ECO:0000313" key="3">
    <source>
        <dbReference type="Proteomes" id="UP000240971"/>
    </source>
</evidence>
<dbReference type="RefSeq" id="WP_158266966.1">
    <property type="nucleotide sequence ID" value="NZ_PYAW01000002.1"/>
</dbReference>
<keyword evidence="3" id="KW-1185">Reference proteome</keyword>
<dbReference type="InterPro" id="IPR018958">
    <property type="entry name" value="Knr4/Smi1-like_dom"/>
</dbReference>
<reference evidence="2 3" key="1">
    <citation type="submission" date="2018-03" db="EMBL/GenBank/DDBJ databases">
        <title>Genomic Encyclopedia of Archaeal and Bacterial Type Strains, Phase II (KMG-II): from individual species to whole genera.</title>
        <authorList>
            <person name="Goeker M."/>
        </authorList>
    </citation>
    <scope>NUCLEOTIDE SEQUENCE [LARGE SCALE GENOMIC DNA]</scope>
    <source>
        <strain evidence="2 3">DSM 24859</strain>
    </source>
</reference>
<evidence type="ECO:0000259" key="1">
    <source>
        <dbReference type="Pfam" id="PF09346"/>
    </source>
</evidence>
<dbReference type="EMBL" id="PYAW01000002">
    <property type="protein sequence ID" value="PSL47303.1"/>
    <property type="molecule type" value="Genomic_DNA"/>
</dbReference>
<accession>A0A2P8HM63</accession>
<dbReference type="Gene3D" id="3.40.1580.10">
    <property type="entry name" value="SMI1/KNR4-like"/>
    <property type="match status" value="1"/>
</dbReference>
<comment type="caution">
    <text evidence="2">The sequence shown here is derived from an EMBL/GenBank/DDBJ whole genome shotgun (WGS) entry which is preliminary data.</text>
</comment>
<evidence type="ECO:0000313" key="2">
    <source>
        <dbReference type="EMBL" id="PSL47303.1"/>
    </source>
</evidence>
<dbReference type="Pfam" id="PF09346">
    <property type="entry name" value="SMI1_KNR4"/>
    <property type="match status" value="1"/>
</dbReference>
<organism evidence="2 3">
    <name type="scientific">Chitinophaga niastensis</name>
    <dbReference type="NCBI Taxonomy" id="536980"/>
    <lineage>
        <taxon>Bacteria</taxon>
        <taxon>Pseudomonadati</taxon>
        <taxon>Bacteroidota</taxon>
        <taxon>Chitinophagia</taxon>
        <taxon>Chitinophagales</taxon>
        <taxon>Chitinophagaceae</taxon>
        <taxon>Chitinophaga</taxon>
    </lineage>
</organism>
<proteinExistence type="predicted"/>
<dbReference type="Proteomes" id="UP000240971">
    <property type="component" value="Unassembled WGS sequence"/>
</dbReference>
<feature type="domain" description="Knr4/Smi1-like" evidence="1">
    <location>
        <begin position="30"/>
        <end position="83"/>
    </location>
</feature>
<protein>
    <submittedName>
        <fullName evidence="2">SMI1/KNR4 family protein SUKH-1</fullName>
    </submittedName>
</protein>
<sequence length="173" mass="20420">MLMQEMMNIISSRKEELGITLYPPAYPYLIEVFEIRMGVKLPEEVRALYLYCNGFESEEDQFRIIPLEEIMERRKEFVKGQFYFAEYMLYCDMWDIQVDANDPDSYGIYNSSYNILLTNSLVTFLEHFVKGGVFEVGGLIDWQEKLEKTTTRVIIYKSRVAKLAALLLKKLKF</sequence>
<dbReference type="InterPro" id="IPR037883">
    <property type="entry name" value="Knr4/Smi1-like_sf"/>
</dbReference>
<dbReference type="OrthoDB" id="1494506at2"/>
<name>A0A2P8HM63_CHINA</name>
<dbReference type="AlphaFoldDB" id="A0A2P8HM63"/>
<gene>
    <name evidence="2" type="ORF">CLV51_102148</name>
</gene>
<dbReference type="SUPFAM" id="SSF160631">
    <property type="entry name" value="SMI1/KNR4-like"/>
    <property type="match status" value="1"/>
</dbReference>